<keyword evidence="1" id="KW-0378">Hydrolase</keyword>
<feature type="region of interest" description="Disordered" evidence="2">
    <location>
        <begin position="346"/>
        <end position="370"/>
    </location>
</feature>
<dbReference type="InterPro" id="IPR029023">
    <property type="entry name" value="Tensin_phosphatase"/>
</dbReference>
<dbReference type="PROSITE" id="PS51181">
    <property type="entry name" value="PPASE_TENSIN"/>
    <property type="match status" value="1"/>
</dbReference>
<dbReference type="GO" id="GO:0016314">
    <property type="term" value="F:phosphatidylinositol-3,4,5-trisphosphate 3-phosphatase activity"/>
    <property type="evidence" value="ECO:0007669"/>
    <property type="project" value="TreeGrafter"/>
</dbReference>
<dbReference type="Gene3D" id="3.90.190.10">
    <property type="entry name" value="Protein tyrosine phosphatase superfamily"/>
    <property type="match status" value="1"/>
</dbReference>
<dbReference type="Proteomes" id="UP000285624">
    <property type="component" value="Unassembled WGS sequence"/>
</dbReference>
<feature type="compositionally biased region" description="Polar residues" evidence="2">
    <location>
        <begin position="71"/>
        <end position="81"/>
    </location>
</feature>
<reference evidence="5" key="1">
    <citation type="journal article" date="2015" name="Genom Data">
        <title>Genome sequences of six Phytophthora species associated with forests in New Zealand.</title>
        <authorList>
            <person name="Studholme D.J."/>
            <person name="McDougal R.L."/>
            <person name="Sambles C."/>
            <person name="Hansen E."/>
            <person name="Hardy G."/>
            <person name="Grant M."/>
            <person name="Ganley R.J."/>
            <person name="Williams N.M."/>
        </authorList>
    </citation>
    <scope>NUCLEOTIDE SEQUENCE</scope>
    <source>
        <strain evidence="5">NZFS 2646</strain>
        <strain evidence="6">NZFS 3630</strain>
    </source>
</reference>
<evidence type="ECO:0000313" key="10">
    <source>
        <dbReference type="Proteomes" id="UP000285883"/>
    </source>
</evidence>
<evidence type="ECO:0000313" key="8">
    <source>
        <dbReference type="EMBL" id="RLN83568.1"/>
    </source>
</evidence>
<evidence type="ECO:0000259" key="4">
    <source>
        <dbReference type="PROSITE" id="PS51181"/>
    </source>
</evidence>
<feature type="domain" description="Tyrosine specific protein phosphatases" evidence="3">
    <location>
        <begin position="261"/>
        <end position="303"/>
    </location>
</feature>
<feature type="compositionally biased region" description="Polar residues" evidence="2">
    <location>
        <begin position="406"/>
        <end position="416"/>
    </location>
</feature>
<dbReference type="InterPro" id="IPR016130">
    <property type="entry name" value="Tyr_Pase_AS"/>
</dbReference>
<proteinExistence type="predicted"/>
<dbReference type="PROSITE" id="PS50056">
    <property type="entry name" value="TYR_PHOSPHATASE_2"/>
    <property type="match status" value="1"/>
</dbReference>
<dbReference type="InterPro" id="IPR057023">
    <property type="entry name" value="PTP-SAK"/>
</dbReference>
<dbReference type="InterPro" id="IPR051281">
    <property type="entry name" value="Dual-spec_lipid-protein_phosph"/>
</dbReference>
<evidence type="ECO:0000256" key="2">
    <source>
        <dbReference type="SAM" id="MobiDB-lite"/>
    </source>
</evidence>
<evidence type="ECO:0000313" key="7">
    <source>
        <dbReference type="EMBL" id="RLN20234.1"/>
    </source>
</evidence>
<dbReference type="PANTHER" id="PTHR12305:SF94">
    <property type="entry name" value="PHOSPHATIDYLINOSITOL-3,4,5-TRISPHOSPHATE 3-PHOSPHATASE"/>
    <property type="match status" value="1"/>
</dbReference>
<dbReference type="EMBL" id="JPWV03000021">
    <property type="protein sequence ID" value="KAG2530172.1"/>
    <property type="molecule type" value="Genomic_DNA"/>
</dbReference>
<dbReference type="Proteomes" id="UP000785171">
    <property type="component" value="Unassembled WGS sequence"/>
</dbReference>
<dbReference type="SUPFAM" id="SSF52799">
    <property type="entry name" value="(Phosphotyrosine protein) phosphatases II"/>
    <property type="match status" value="1"/>
</dbReference>
<dbReference type="InterPro" id="IPR000387">
    <property type="entry name" value="Tyr_Pase_dom"/>
</dbReference>
<evidence type="ECO:0000259" key="3">
    <source>
        <dbReference type="PROSITE" id="PS50056"/>
    </source>
</evidence>
<dbReference type="PROSITE" id="PS00383">
    <property type="entry name" value="TYR_PHOSPHATASE_1"/>
    <property type="match status" value="1"/>
</dbReference>
<organism evidence="8 9">
    <name type="scientific">Phytophthora kernoviae</name>
    <dbReference type="NCBI Taxonomy" id="325452"/>
    <lineage>
        <taxon>Eukaryota</taxon>
        <taxon>Sar</taxon>
        <taxon>Stramenopiles</taxon>
        <taxon>Oomycota</taxon>
        <taxon>Peronosporomycetes</taxon>
        <taxon>Peronosporales</taxon>
        <taxon>Peronosporaceae</taxon>
        <taxon>Phytophthora</taxon>
    </lineage>
</organism>
<dbReference type="CDD" id="cd14497">
    <property type="entry name" value="PTP_PTEN-like"/>
    <property type="match status" value="1"/>
</dbReference>
<accession>A0A3R7JAK2</accession>
<sequence length="501" mass="54129">MLKRLSERFPAAATRLESYTATGSQDGKPSPSSDADTATSPSPSPAQDSADEKTPSSSPSPTLFGEEEASPKTSEQQTASIKASLTERFNSESMTAAAGSLMGFMKKAQVVASSAAREGAVKATALKNRALDAADMDALQRRLSYALDRSTGEVNLDLLNFSYINENIVAMGFPNMNLGTNRTLLKDNPIDLVAMYLNGKHGGHYMIWNLSEETYDYGYFDNQVLEFNFPGHPAPPLGLMFKICSSIESWLQADEKNLAAIHCLTGKGRTGTVIACYLAWIGEFPNAMESLEYVAEKRSTSVEKLTIPSQRRYIQYFNNVMEAGEPANAPKSEGISLNEEDRQAISGTDEDAGFSSKEKVNRKGSWNEEKDKELMSELESLTSGALAKAAGDVGSNDLEEKPADSTKASTASSGTEDPSGLSEEFDEMKSLEKELGLQSFSSDVANLPDGKIDPQLELLDAELKGLEGLSPKAGDDDVMNFGADDFEELEEYLSGLSTSNK</sequence>
<comment type="caution">
    <text evidence="8">The sequence shown here is derived from an EMBL/GenBank/DDBJ whole genome shotgun (WGS) entry which is preliminary data.</text>
</comment>
<evidence type="ECO:0000313" key="5">
    <source>
        <dbReference type="EMBL" id="KAG2530172.1"/>
    </source>
</evidence>
<dbReference type="InterPro" id="IPR029021">
    <property type="entry name" value="Prot-tyrosine_phosphatase-like"/>
</dbReference>
<dbReference type="Proteomes" id="UP000792063">
    <property type="component" value="Unassembled WGS sequence"/>
</dbReference>
<gene>
    <name evidence="7" type="ORF">BBI17_001981</name>
    <name evidence="8" type="ORF">BBO99_00001969</name>
    <name evidence="5" type="ORF">JM16_001650</name>
    <name evidence="6" type="ORF">JM18_001820</name>
</gene>
<feature type="compositionally biased region" description="Polar residues" evidence="2">
    <location>
        <begin position="17"/>
        <end position="27"/>
    </location>
</feature>
<feature type="domain" description="Phosphatase tensin-type" evidence="4">
    <location>
        <begin position="147"/>
        <end position="324"/>
    </location>
</feature>
<protein>
    <submittedName>
        <fullName evidence="8">Uncharacterized protein</fullName>
    </submittedName>
</protein>
<keyword evidence="9" id="KW-1185">Reference proteome</keyword>
<feature type="region of interest" description="Disordered" evidence="2">
    <location>
        <begin position="1"/>
        <end position="81"/>
    </location>
</feature>
<dbReference type="EMBL" id="MBDN02000031">
    <property type="protein sequence ID" value="RLN83568.1"/>
    <property type="molecule type" value="Genomic_DNA"/>
</dbReference>
<dbReference type="GO" id="GO:0005829">
    <property type="term" value="C:cytosol"/>
    <property type="evidence" value="ECO:0007669"/>
    <property type="project" value="TreeGrafter"/>
</dbReference>
<reference evidence="9 10" key="2">
    <citation type="submission" date="2018-07" db="EMBL/GenBank/DDBJ databases">
        <title>Genome sequencing of oomycete isolates from Chile give support for New Zealand origin for Phytophthora kernoviae and make available the first Nothophytophthora sp. genome.</title>
        <authorList>
            <person name="Studholme D.J."/>
            <person name="Sanfuentes E."/>
            <person name="Panda P."/>
            <person name="Hill R."/>
            <person name="Sambles C."/>
            <person name="Grant M."/>
            <person name="Williams N.M."/>
            <person name="Mcdougal R.L."/>
        </authorList>
    </citation>
    <scope>NUCLEOTIDE SEQUENCE [LARGE SCALE GENOMIC DNA]</scope>
    <source>
        <strain evidence="7">Chile2</strain>
        <strain evidence="8">Chile4</strain>
    </source>
</reference>
<evidence type="ECO:0000313" key="9">
    <source>
        <dbReference type="Proteomes" id="UP000285624"/>
    </source>
</evidence>
<dbReference type="EMBL" id="MAYM02001410">
    <property type="protein sequence ID" value="RLN20234.1"/>
    <property type="molecule type" value="Genomic_DNA"/>
</dbReference>
<dbReference type="PANTHER" id="PTHR12305">
    <property type="entry name" value="PHOSPHATASE WITH HOMOLOGY TO TENSIN"/>
    <property type="match status" value="1"/>
</dbReference>
<evidence type="ECO:0000313" key="6">
    <source>
        <dbReference type="EMBL" id="KAG2530278.1"/>
    </source>
</evidence>
<name>A0A3R7JAK2_9STRA</name>
<feature type="compositionally biased region" description="Low complexity" evidence="2">
    <location>
        <begin position="29"/>
        <end position="48"/>
    </location>
</feature>
<reference evidence="5" key="3">
    <citation type="submission" date="2020-06" db="EMBL/GenBank/DDBJ databases">
        <authorList>
            <person name="Studholme D.J."/>
        </authorList>
    </citation>
    <scope>NUCLEOTIDE SEQUENCE</scope>
    <source>
        <strain evidence="5">NZFS 2646</strain>
        <strain evidence="6">NZFS 3630</strain>
    </source>
</reference>
<dbReference type="EMBL" id="JPWU03000033">
    <property type="protein sequence ID" value="KAG2530278.1"/>
    <property type="molecule type" value="Genomic_DNA"/>
</dbReference>
<dbReference type="AlphaFoldDB" id="A0A3R7JAK2"/>
<feature type="compositionally biased region" description="Basic and acidic residues" evidence="2">
    <location>
        <begin position="356"/>
        <end position="370"/>
    </location>
</feature>
<feature type="region of interest" description="Disordered" evidence="2">
    <location>
        <begin position="387"/>
        <end position="429"/>
    </location>
</feature>
<dbReference type="Pfam" id="PF22784">
    <property type="entry name" value="PTP-SAK"/>
    <property type="match status" value="1"/>
</dbReference>
<dbReference type="STRING" id="325452.A0A3R7JAK2"/>
<dbReference type="Proteomes" id="UP000285883">
    <property type="component" value="Unassembled WGS sequence"/>
</dbReference>
<evidence type="ECO:0000256" key="1">
    <source>
        <dbReference type="ARBA" id="ARBA00022801"/>
    </source>
</evidence>